<feature type="domain" description="Protein kinase" evidence="12">
    <location>
        <begin position="102"/>
        <end position="433"/>
    </location>
</feature>
<evidence type="ECO:0000256" key="10">
    <source>
        <dbReference type="PROSITE-ProRule" id="PRU10141"/>
    </source>
</evidence>
<evidence type="ECO:0000256" key="6">
    <source>
        <dbReference type="ARBA" id="ARBA00022679"/>
    </source>
</evidence>
<dbReference type="Gene3D" id="3.30.200.20">
    <property type="entry name" value="Phosphorylase Kinase, domain 1"/>
    <property type="match status" value="1"/>
</dbReference>
<dbReference type="SMART" id="SM00220">
    <property type="entry name" value="S_TKc"/>
    <property type="match status" value="1"/>
</dbReference>
<dbReference type="GO" id="GO:0005737">
    <property type="term" value="C:cytoplasm"/>
    <property type="evidence" value="ECO:0007669"/>
    <property type="project" value="UniProtKB-SubCell"/>
</dbReference>
<protein>
    <submittedName>
        <fullName evidence="13">Kinase-like protein</fullName>
    </submittedName>
</protein>
<keyword evidence="5" id="KW-0597">Phosphoprotein</keyword>
<dbReference type="STRING" id="215637.A0A4V1J5G3"/>
<dbReference type="AlphaFoldDB" id="A0A4V1J5G3"/>
<keyword evidence="6" id="KW-0808">Transferase</keyword>
<feature type="binding site" evidence="10">
    <location>
        <position position="131"/>
    </location>
    <ligand>
        <name>ATP</name>
        <dbReference type="ChEBI" id="CHEBI:30616"/>
    </ligand>
</feature>
<dbReference type="PANTHER" id="PTHR24058:SF17">
    <property type="entry name" value="HOMEODOMAIN INTERACTING PROTEIN KINASE, ISOFORM D"/>
    <property type="match status" value="1"/>
</dbReference>
<evidence type="ECO:0000313" key="14">
    <source>
        <dbReference type="Proteomes" id="UP000268162"/>
    </source>
</evidence>
<evidence type="ECO:0000256" key="2">
    <source>
        <dbReference type="ARBA" id="ARBA00008867"/>
    </source>
</evidence>
<dbReference type="InterPro" id="IPR050494">
    <property type="entry name" value="Ser_Thr_dual-spec_kinase"/>
</dbReference>
<name>A0A4V1J5G3_9FUNG</name>
<proteinExistence type="inferred from homology"/>
<dbReference type="InterPro" id="IPR008271">
    <property type="entry name" value="Ser/Thr_kinase_AS"/>
</dbReference>
<dbReference type="SUPFAM" id="SSF56112">
    <property type="entry name" value="Protein kinase-like (PK-like)"/>
    <property type="match status" value="1"/>
</dbReference>
<keyword evidence="3" id="KW-0963">Cytoplasm</keyword>
<dbReference type="Proteomes" id="UP000268162">
    <property type="component" value="Unassembled WGS sequence"/>
</dbReference>
<evidence type="ECO:0000259" key="12">
    <source>
        <dbReference type="PROSITE" id="PS50011"/>
    </source>
</evidence>
<dbReference type="PROSITE" id="PS50011">
    <property type="entry name" value="PROTEIN_KINASE_DOM"/>
    <property type="match status" value="1"/>
</dbReference>
<evidence type="ECO:0000256" key="11">
    <source>
        <dbReference type="RuleBase" id="RU000304"/>
    </source>
</evidence>
<dbReference type="InterPro" id="IPR017441">
    <property type="entry name" value="Protein_kinase_ATP_BS"/>
</dbReference>
<comment type="subcellular location">
    <subcellularLocation>
        <location evidence="1">Cytoplasm</location>
    </subcellularLocation>
</comment>
<gene>
    <name evidence="13" type="ORF">BJ085DRAFT_20237</name>
</gene>
<dbReference type="GO" id="GO:0005524">
    <property type="term" value="F:ATP binding"/>
    <property type="evidence" value="ECO:0007669"/>
    <property type="project" value="UniProtKB-UniRule"/>
</dbReference>
<evidence type="ECO:0000256" key="4">
    <source>
        <dbReference type="ARBA" id="ARBA00022527"/>
    </source>
</evidence>
<evidence type="ECO:0000256" key="9">
    <source>
        <dbReference type="ARBA" id="ARBA00022840"/>
    </source>
</evidence>
<accession>A0A4V1J5G3</accession>
<dbReference type="PROSITE" id="PS00107">
    <property type="entry name" value="PROTEIN_KINASE_ATP"/>
    <property type="match status" value="1"/>
</dbReference>
<keyword evidence="14" id="KW-1185">Reference proteome</keyword>
<dbReference type="InterPro" id="IPR011009">
    <property type="entry name" value="Kinase-like_dom_sf"/>
</dbReference>
<dbReference type="GO" id="GO:0004713">
    <property type="term" value="F:protein tyrosine kinase activity"/>
    <property type="evidence" value="ECO:0007669"/>
    <property type="project" value="TreeGrafter"/>
</dbReference>
<dbReference type="EMBL" id="ML002312">
    <property type="protein sequence ID" value="RKP38959.1"/>
    <property type="molecule type" value="Genomic_DNA"/>
</dbReference>
<keyword evidence="8 13" id="KW-0418">Kinase</keyword>
<evidence type="ECO:0000256" key="8">
    <source>
        <dbReference type="ARBA" id="ARBA00022777"/>
    </source>
</evidence>
<keyword evidence="9 10" id="KW-0067">ATP-binding</keyword>
<dbReference type="PANTHER" id="PTHR24058">
    <property type="entry name" value="DUAL SPECIFICITY PROTEIN KINASE"/>
    <property type="match status" value="1"/>
</dbReference>
<comment type="similarity">
    <text evidence="2">Belongs to the protein kinase superfamily. CMGC Ser/Thr protein kinase family. MNB/DYRK subfamily.</text>
</comment>
<feature type="non-terminal residue" evidence="13">
    <location>
        <position position="442"/>
    </location>
</feature>
<keyword evidence="4 11" id="KW-0723">Serine/threonine-protein kinase</keyword>
<reference evidence="14" key="1">
    <citation type="journal article" date="2018" name="Nat. Microbiol.">
        <title>Leveraging single-cell genomics to expand the fungal tree of life.</title>
        <authorList>
            <person name="Ahrendt S.R."/>
            <person name="Quandt C.A."/>
            <person name="Ciobanu D."/>
            <person name="Clum A."/>
            <person name="Salamov A."/>
            <person name="Andreopoulos B."/>
            <person name="Cheng J.F."/>
            <person name="Woyke T."/>
            <person name="Pelin A."/>
            <person name="Henrissat B."/>
            <person name="Reynolds N.K."/>
            <person name="Benny G.L."/>
            <person name="Smith M.E."/>
            <person name="James T.Y."/>
            <person name="Grigoriev I.V."/>
        </authorList>
    </citation>
    <scope>NUCLEOTIDE SEQUENCE [LARGE SCALE GENOMIC DNA]</scope>
    <source>
        <strain evidence="14">RSA 468</strain>
    </source>
</reference>
<dbReference type="Gene3D" id="1.10.510.10">
    <property type="entry name" value="Transferase(Phosphotransferase) domain 1"/>
    <property type="match status" value="1"/>
</dbReference>
<organism evidence="13 14">
    <name type="scientific">Dimargaris cristalligena</name>
    <dbReference type="NCBI Taxonomy" id="215637"/>
    <lineage>
        <taxon>Eukaryota</taxon>
        <taxon>Fungi</taxon>
        <taxon>Fungi incertae sedis</taxon>
        <taxon>Zoopagomycota</taxon>
        <taxon>Kickxellomycotina</taxon>
        <taxon>Dimargaritomycetes</taxon>
        <taxon>Dimargaritales</taxon>
        <taxon>Dimargaritaceae</taxon>
        <taxon>Dimargaris</taxon>
    </lineage>
</organism>
<dbReference type="GO" id="GO:0005634">
    <property type="term" value="C:nucleus"/>
    <property type="evidence" value="ECO:0007669"/>
    <property type="project" value="TreeGrafter"/>
</dbReference>
<dbReference type="InterPro" id="IPR000719">
    <property type="entry name" value="Prot_kinase_dom"/>
</dbReference>
<evidence type="ECO:0000256" key="1">
    <source>
        <dbReference type="ARBA" id="ARBA00004496"/>
    </source>
</evidence>
<dbReference type="FunFam" id="3.30.200.20:FF:000087">
    <property type="entry name" value="Dual specificity tyrosine-phosphorylation-regulated kinase 1A"/>
    <property type="match status" value="1"/>
</dbReference>
<keyword evidence="7 10" id="KW-0547">Nucleotide-binding</keyword>
<evidence type="ECO:0000256" key="5">
    <source>
        <dbReference type="ARBA" id="ARBA00022553"/>
    </source>
</evidence>
<dbReference type="GO" id="GO:0004674">
    <property type="term" value="F:protein serine/threonine kinase activity"/>
    <property type="evidence" value="ECO:0007669"/>
    <property type="project" value="UniProtKB-KW"/>
</dbReference>
<dbReference type="PROSITE" id="PS00108">
    <property type="entry name" value="PROTEIN_KINASE_ST"/>
    <property type="match status" value="1"/>
</dbReference>
<sequence>MQKLRLEQQCQVQQALRDQYERSIKRFLDRRLSIRPLVHLTTSLLGTYKKCNPDFQYESCRNPRRALTKPSEGVLNNGHDNENSDYVLYVNDIIGSEEGRRYLIQEPLGSGTFGQVVKCQDLRSNETVAVKVVKNKTAYHNQSLFEVYILKQLNEIYDPGDNRHILRLKDAFVFRSHLCLVFECLSLNLYEVIRQNKYQGLSTNLVRVFASQILECLVVLNEAHVIHCDLKPENILLKSVNSATIKVIDFGSACVEQKTVHTYIQSRFYRSPEVLLGLPYTSSIDMWSLGCIVAELFIGLPLFPGSSEYNQMSRIVEMLGYPPAYMIEMGKQAGLYFERNTNHFSDRKYQFKSLEQYSRENNRKEVPSKKYIKGATIAEIVNLYPFSPKVRTAVEIDHDKLRRVALIDFIQGLLNLDPLERWTPQQARLHPFITGEPYLGPF</sequence>
<evidence type="ECO:0000313" key="13">
    <source>
        <dbReference type="EMBL" id="RKP38959.1"/>
    </source>
</evidence>
<dbReference type="Pfam" id="PF00069">
    <property type="entry name" value="Pkinase"/>
    <property type="match status" value="1"/>
</dbReference>
<evidence type="ECO:0000256" key="3">
    <source>
        <dbReference type="ARBA" id="ARBA00022490"/>
    </source>
</evidence>
<dbReference type="FunFam" id="1.10.510.10:FF:000380">
    <property type="entry name" value="Serine/threonine-protein kinase ppk15"/>
    <property type="match status" value="1"/>
</dbReference>
<evidence type="ECO:0000256" key="7">
    <source>
        <dbReference type="ARBA" id="ARBA00022741"/>
    </source>
</evidence>